<dbReference type="Pfam" id="PF02133">
    <property type="entry name" value="Transp_cyt_pur"/>
    <property type="match status" value="1"/>
</dbReference>
<dbReference type="RefSeq" id="WP_087104430.1">
    <property type="nucleotide sequence ID" value="NZ_FWFG01000078.1"/>
</dbReference>
<feature type="transmembrane region" description="Helical" evidence="9">
    <location>
        <begin position="75"/>
        <end position="98"/>
    </location>
</feature>
<evidence type="ECO:0000256" key="6">
    <source>
        <dbReference type="ARBA" id="ARBA00023136"/>
    </source>
</evidence>
<evidence type="ECO:0000256" key="9">
    <source>
        <dbReference type="SAM" id="Phobius"/>
    </source>
</evidence>
<evidence type="ECO:0000256" key="8">
    <source>
        <dbReference type="SAM" id="MobiDB-lite"/>
    </source>
</evidence>
<proteinExistence type="inferred from homology"/>
<dbReference type="InterPro" id="IPR026030">
    <property type="entry name" value="Pur-cyt_permease_Fcy2/21/22"/>
</dbReference>
<feature type="transmembrane region" description="Helical" evidence="9">
    <location>
        <begin position="195"/>
        <end position="215"/>
    </location>
</feature>
<dbReference type="EMBL" id="FWFG01000078">
    <property type="protein sequence ID" value="SLM92896.1"/>
    <property type="molecule type" value="Genomic_DNA"/>
</dbReference>
<comment type="subcellular location">
    <subcellularLocation>
        <location evidence="1">Membrane</location>
        <topology evidence="1">Multi-pass membrane protein</topology>
    </subcellularLocation>
</comment>
<keyword evidence="5 9" id="KW-1133">Transmembrane helix</keyword>
<evidence type="ECO:0000256" key="3">
    <source>
        <dbReference type="ARBA" id="ARBA00022448"/>
    </source>
</evidence>
<dbReference type="Gene3D" id="1.10.4160.10">
    <property type="entry name" value="Hydantoin permease"/>
    <property type="match status" value="1"/>
</dbReference>
<dbReference type="AlphaFoldDB" id="A0A1X6X2N2"/>
<feature type="transmembrane region" description="Helical" evidence="9">
    <location>
        <begin position="419"/>
        <end position="444"/>
    </location>
</feature>
<reference evidence="10 11" key="1">
    <citation type="submission" date="2017-02" db="EMBL/GenBank/DDBJ databases">
        <authorList>
            <person name="Peterson S.W."/>
        </authorList>
    </citation>
    <scope>NUCLEOTIDE SEQUENCE [LARGE SCALE GENOMIC DNA]</scope>
    <source>
        <strain evidence="10 11">CIP104813</strain>
    </source>
</reference>
<evidence type="ECO:0000313" key="10">
    <source>
        <dbReference type="EMBL" id="SLM92896.1"/>
    </source>
</evidence>
<gene>
    <name evidence="10" type="ORF">FM110_08930</name>
</gene>
<dbReference type="OrthoDB" id="9809167at2"/>
<evidence type="ECO:0000256" key="2">
    <source>
        <dbReference type="ARBA" id="ARBA00008974"/>
    </source>
</evidence>
<feature type="transmembrane region" description="Helical" evidence="9">
    <location>
        <begin position="48"/>
        <end position="69"/>
    </location>
</feature>
<dbReference type="InterPro" id="IPR001248">
    <property type="entry name" value="Pur-cyt_permease"/>
</dbReference>
<dbReference type="GO" id="GO:0022857">
    <property type="term" value="F:transmembrane transporter activity"/>
    <property type="evidence" value="ECO:0007669"/>
    <property type="project" value="InterPro"/>
</dbReference>
<name>A0A1X6X2N2_9MICO</name>
<evidence type="ECO:0000256" key="7">
    <source>
        <dbReference type="PIRNR" id="PIRNR002744"/>
    </source>
</evidence>
<sequence length="494" mass="51233">MSTAASDPSTTPPAGAPRLDEGRPLAAVEQRGIEPVPPSERHGNPLELFWVWFAANISILGLPLGVSLVALDLSIWQAVIVAIIGSFGSFALVGLISIAGRRGGAPSLTLSRAVFGSRGNAGPTLVALLSRLGWETVNTSTAALAVVTIVSLLLGTGGDAKSAPVVTVIGVLLFVAFTISVSGMGHATILVVQKWSTWIFGAANLVILVMLVMKIDWSLVAAVPNGTMAAVMTGIGMIAAGTGIGWANSGADMARYQAPHVRALSLVASAAAGAGIPLVIMISMGSMLGASDAAIATSPNPLDAIRDTLPGPAAIIYLVLSFIGLLLSNHLSVYSAGLTTITLGLRVKRVYAVIVDVVVTTTCSLLFLLVADGFYGPFITFISLLAVPISAWVGIFLVDMLRRTHYDPEALLDLSSRGAYFYSGGVRWAAVVPWLLAIAVAALFMQVSPGETPWFTGPLHDTWFGANGMAWLISMGIGGALYAVMGLRDAGDRS</sequence>
<evidence type="ECO:0000313" key="11">
    <source>
        <dbReference type="Proteomes" id="UP000195981"/>
    </source>
</evidence>
<feature type="region of interest" description="Disordered" evidence="8">
    <location>
        <begin position="1"/>
        <end position="21"/>
    </location>
</feature>
<organism evidence="10 11">
    <name type="scientific">Brachybacterium nesterenkovii</name>
    <dbReference type="NCBI Taxonomy" id="47847"/>
    <lineage>
        <taxon>Bacteria</taxon>
        <taxon>Bacillati</taxon>
        <taxon>Actinomycetota</taxon>
        <taxon>Actinomycetes</taxon>
        <taxon>Micrococcales</taxon>
        <taxon>Dermabacteraceae</taxon>
        <taxon>Brachybacterium</taxon>
    </lineage>
</organism>
<feature type="transmembrane region" description="Helical" evidence="9">
    <location>
        <begin position="377"/>
        <end position="398"/>
    </location>
</feature>
<keyword evidence="11" id="KW-1185">Reference proteome</keyword>
<feature type="transmembrane region" description="Helical" evidence="9">
    <location>
        <begin position="163"/>
        <end position="183"/>
    </location>
</feature>
<keyword evidence="4 9" id="KW-0812">Transmembrane</keyword>
<evidence type="ECO:0000256" key="5">
    <source>
        <dbReference type="ARBA" id="ARBA00022989"/>
    </source>
</evidence>
<feature type="transmembrane region" description="Helical" evidence="9">
    <location>
        <begin position="350"/>
        <end position="371"/>
    </location>
</feature>
<comment type="similarity">
    <text evidence="2 7">Belongs to the purine-cytosine permease (2.A.39) family.</text>
</comment>
<dbReference type="GO" id="GO:0005886">
    <property type="term" value="C:plasma membrane"/>
    <property type="evidence" value="ECO:0007669"/>
    <property type="project" value="TreeGrafter"/>
</dbReference>
<feature type="transmembrane region" description="Helical" evidence="9">
    <location>
        <begin position="227"/>
        <end position="251"/>
    </location>
</feature>
<dbReference type="PIRSF" id="PIRSF002744">
    <property type="entry name" value="Pur-cyt_permease"/>
    <property type="match status" value="1"/>
</dbReference>
<protein>
    <submittedName>
        <fullName evidence="10">Cytosine/purine/uracil/thiamine/allantoin permease family protein</fullName>
    </submittedName>
</protein>
<dbReference type="PANTHER" id="PTHR31806">
    <property type="entry name" value="PURINE-CYTOSINE PERMEASE FCY2-RELATED"/>
    <property type="match status" value="1"/>
</dbReference>
<feature type="transmembrane region" description="Helical" evidence="9">
    <location>
        <begin position="309"/>
        <end position="329"/>
    </location>
</feature>
<keyword evidence="3 7" id="KW-0813">Transport</keyword>
<accession>A0A1X6X2N2</accession>
<dbReference type="Proteomes" id="UP000195981">
    <property type="component" value="Unassembled WGS sequence"/>
</dbReference>
<evidence type="ECO:0000256" key="4">
    <source>
        <dbReference type="ARBA" id="ARBA00022692"/>
    </source>
</evidence>
<dbReference type="PANTHER" id="PTHR31806:SF1">
    <property type="entry name" value="PURINE-CYTOSINE PERMEASE FCY2-RELATED"/>
    <property type="match status" value="1"/>
</dbReference>
<evidence type="ECO:0000256" key="1">
    <source>
        <dbReference type="ARBA" id="ARBA00004141"/>
    </source>
</evidence>
<feature type="transmembrane region" description="Helical" evidence="9">
    <location>
        <begin position="263"/>
        <end position="289"/>
    </location>
</feature>
<feature type="transmembrane region" description="Helical" evidence="9">
    <location>
        <begin position="464"/>
        <end position="484"/>
    </location>
</feature>
<keyword evidence="6 7" id="KW-0472">Membrane</keyword>